<accession>A0A1I2HIV0</accession>
<sequence>MLFKQKLGRTNVTSLVKRVSRFTLILKNPGIRQPRLFAKRCWRKCDDTPTLSSTRVAVQVSLTEGSPVGL</sequence>
<name>A0A1I2HIV0_9RHOB</name>
<dbReference type="AlphaFoldDB" id="A0A1I2HIV0"/>
<dbReference type="EMBL" id="FOMW01000055">
    <property type="protein sequence ID" value="SFF29639.1"/>
    <property type="molecule type" value="Genomic_DNA"/>
</dbReference>
<evidence type="ECO:0000313" key="1">
    <source>
        <dbReference type="EMBL" id="SFF29639.1"/>
    </source>
</evidence>
<gene>
    <name evidence="1" type="ORF">SAMN04488523_1552</name>
</gene>
<dbReference type="Proteomes" id="UP000198977">
    <property type="component" value="Unassembled WGS sequence"/>
</dbReference>
<reference evidence="1 2" key="1">
    <citation type="submission" date="2016-10" db="EMBL/GenBank/DDBJ databases">
        <authorList>
            <person name="de Groot N.N."/>
        </authorList>
    </citation>
    <scope>NUCLEOTIDE SEQUENCE [LARGE SCALE GENOMIC DNA]</scope>
    <source>
        <strain evidence="1 2">DSM 11443</strain>
    </source>
</reference>
<organism evidence="1 2">
    <name type="scientific">Sulfitobacter brevis</name>
    <dbReference type="NCBI Taxonomy" id="74348"/>
    <lineage>
        <taxon>Bacteria</taxon>
        <taxon>Pseudomonadati</taxon>
        <taxon>Pseudomonadota</taxon>
        <taxon>Alphaproteobacteria</taxon>
        <taxon>Rhodobacterales</taxon>
        <taxon>Roseobacteraceae</taxon>
        <taxon>Sulfitobacter</taxon>
    </lineage>
</organism>
<protein>
    <submittedName>
        <fullName evidence="1">Uncharacterized protein</fullName>
    </submittedName>
</protein>
<evidence type="ECO:0000313" key="2">
    <source>
        <dbReference type="Proteomes" id="UP000198977"/>
    </source>
</evidence>
<proteinExistence type="predicted"/>
<keyword evidence="2" id="KW-1185">Reference proteome</keyword>